<dbReference type="SUPFAM" id="SSF57850">
    <property type="entry name" value="RING/U-box"/>
    <property type="match status" value="1"/>
</dbReference>
<evidence type="ECO:0000256" key="1">
    <source>
        <dbReference type="SAM" id="MobiDB-lite"/>
    </source>
</evidence>
<feature type="non-terminal residue" evidence="2">
    <location>
        <position position="274"/>
    </location>
</feature>
<accession>K0SV24</accession>
<organism evidence="2 3">
    <name type="scientific">Thalassiosira oceanica</name>
    <name type="common">Marine diatom</name>
    <dbReference type="NCBI Taxonomy" id="159749"/>
    <lineage>
        <taxon>Eukaryota</taxon>
        <taxon>Sar</taxon>
        <taxon>Stramenopiles</taxon>
        <taxon>Ochrophyta</taxon>
        <taxon>Bacillariophyta</taxon>
        <taxon>Coscinodiscophyceae</taxon>
        <taxon>Thalassiosirophycidae</taxon>
        <taxon>Thalassiosirales</taxon>
        <taxon>Thalassiosiraceae</taxon>
        <taxon>Thalassiosira</taxon>
    </lineage>
</organism>
<dbReference type="Proteomes" id="UP000266841">
    <property type="component" value="Unassembled WGS sequence"/>
</dbReference>
<protein>
    <recommendedName>
        <fullName evidence="4">RING-type domain-containing protein</fullName>
    </recommendedName>
</protein>
<dbReference type="OrthoDB" id="2270193at2759"/>
<dbReference type="Gene3D" id="3.30.40.10">
    <property type="entry name" value="Zinc/RING finger domain, C3HC4 (zinc finger)"/>
    <property type="match status" value="1"/>
</dbReference>
<name>K0SV24_THAOC</name>
<feature type="region of interest" description="Disordered" evidence="1">
    <location>
        <begin position="1"/>
        <end position="129"/>
    </location>
</feature>
<evidence type="ECO:0000313" key="3">
    <source>
        <dbReference type="Proteomes" id="UP000266841"/>
    </source>
</evidence>
<evidence type="ECO:0000313" key="2">
    <source>
        <dbReference type="EMBL" id="EJK70218.1"/>
    </source>
</evidence>
<dbReference type="InterPro" id="IPR013083">
    <property type="entry name" value="Znf_RING/FYVE/PHD"/>
</dbReference>
<feature type="compositionally biased region" description="Low complexity" evidence="1">
    <location>
        <begin position="1"/>
        <end position="14"/>
    </location>
</feature>
<proteinExistence type="predicted"/>
<dbReference type="EMBL" id="AGNL01008862">
    <property type="protein sequence ID" value="EJK70218.1"/>
    <property type="molecule type" value="Genomic_DNA"/>
</dbReference>
<dbReference type="AlphaFoldDB" id="K0SV24"/>
<keyword evidence="3" id="KW-1185">Reference proteome</keyword>
<evidence type="ECO:0008006" key="4">
    <source>
        <dbReference type="Google" id="ProtNLM"/>
    </source>
</evidence>
<comment type="caution">
    <text evidence="2">The sequence shown here is derived from an EMBL/GenBank/DDBJ whole genome shotgun (WGS) entry which is preliminary data.</text>
</comment>
<reference evidence="2 3" key="1">
    <citation type="journal article" date="2012" name="Genome Biol.">
        <title>Genome and low-iron response of an oceanic diatom adapted to chronic iron limitation.</title>
        <authorList>
            <person name="Lommer M."/>
            <person name="Specht M."/>
            <person name="Roy A.S."/>
            <person name="Kraemer L."/>
            <person name="Andreson R."/>
            <person name="Gutowska M.A."/>
            <person name="Wolf J."/>
            <person name="Bergner S.V."/>
            <person name="Schilhabel M.B."/>
            <person name="Klostermeier U.C."/>
            <person name="Beiko R.G."/>
            <person name="Rosenstiel P."/>
            <person name="Hippler M."/>
            <person name="Laroche J."/>
        </authorList>
    </citation>
    <scope>NUCLEOTIDE SEQUENCE [LARGE SCALE GENOMIC DNA]</scope>
    <source>
        <strain evidence="2 3">CCMP1005</strain>
    </source>
</reference>
<sequence>MTAAACAVGPAVKANSDQAPSSGRDVTVTTVTTRAAAATPDGALAENPTRPGPWPVLAAEHPTTPRGRHRLVLQASRPAAGDWRPPGRTQNETKRNSQEGVSGSAVRPATNAEIRGRRPAYLEERAKKDDAAAVCRQRMSERMEPVDHRPGNEPAGAPALNDGAAVAGADDQPAAEVARYLDRLLNEGHERAEGHRCPICFLFIGLPMDKHSVINVCCITRVCDGCELAARQRGIYDRCPFCRAPLPSDDASALAMIQKRVNKGDAEAIYHLGN</sequence>
<gene>
    <name evidence="2" type="ORF">THAOC_08440</name>
</gene>
<feature type="compositionally biased region" description="Low complexity" evidence="1">
    <location>
        <begin position="26"/>
        <end position="39"/>
    </location>
</feature>
<feature type="compositionally biased region" description="Basic and acidic residues" evidence="1">
    <location>
        <begin position="114"/>
        <end position="129"/>
    </location>
</feature>